<feature type="region of interest" description="Disordered" evidence="1">
    <location>
        <begin position="1"/>
        <end position="92"/>
    </location>
</feature>
<reference evidence="2" key="2">
    <citation type="submission" date="2024-10" db="UniProtKB">
        <authorList>
            <consortium name="EnsemblProtists"/>
        </authorList>
    </citation>
    <scope>IDENTIFICATION</scope>
</reference>
<keyword evidence="3" id="KW-1185">Reference proteome</keyword>
<organism evidence="2 3">
    <name type="scientific">Emiliania huxleyi (strain CCMP1516)</name>
    <dbReference type="NCBI Taxonomy" id="280463"/>
    <lineage>
        <taxon>Eukaryota</taxon>
        <taxon>Haptista</taxon>
        <taxon>Haptophyta</taxon>
        <taxon>Prymnesiophyceae</taxon>
        <taxon>Isochrysidales</taxon>
        <taxon>Noelaerhabdaceae</taxon>
        <taxon>Emiliania</taxon>
    </lineage>
</organism>
<feature type="compositionally biased region" description="Pro residues" evidence="1">
    <location>
        <begin position="68"/>
        <end position="78"/>
    </location>
</feature>
<evidence type="ECO:0000313" key="2">
    <source>
        <dbReference type="EnsemblProtists" id="EOD40636"/>
    </source>
</evidence>
<feature type="compositionally biased region" description="Basic and acidic residues" evidence="1">
    <location>
        <begin position="1"/>
        <end position="14"/>
    </location>
</feature>
<dbReference type="HOGENOM" id="CLU_2216845_0_0_1"/>
<protein>
    <submittedName>
        <fullName evidence="2">Uncharacterized protein</fullName>
    </submittedName>
</protein>
<name>A0A0D3KY01_EMIH1</name>
<proteinExistence type="predicted"/>
<evidence type="ECO:0000313" key="3">
    <source>
        <dbReference type="Proteomes" id="UP000013827"/>
    </source>
</evidence>
<dbReference type="Proteomes" id="UP000013827">
    <property type="component" value="Unassembled WGS sequence"/>
</dbReference>
<sequence length="107" mass="11225">LQGPRHPERVHRGDPIALAPRAQGNGGGGGGGATLLQGRGGRQRRAQETRTRGPNLPKPSATAARLSAPPPTPLPPFLAPRSTTLASTGDVGGWDQWLLRRWGGSER</sequence>
<dbReference type="RefSeq" id="XP_005793065.1">
    <property type="nucleotide sequence ID" value="XM_005793008.1"/>
</dbReference>
<dbReference type="EnsemblProtists" id="EOD40636">
    <property type="protein sequence ID" value="EOD40636"/>
    <property type="gene ID" value="EMIHUDRAFT_447351"/>
</dbReference>
<dbReference type="GeneID" id="17285908"/>
<dbReference type="KEGG" id="ehx:EMIHUDRAFT_447351"/>
<feature type="compositionally biased region" description="Gly residues" evidence="1">
    <location>
        <begin position="24"/>
        <end position="33"/>
    </location>
</feature>
<dbReference type="AlphaFoldDB" id="A0A0D3KY01"/>
<reference evidence="3" key="1">
    <citation type="journal article" date="2013" name="Nature">
        <title>Pan genome of the phytoplankton Emiliania underpins its global distribution.</title>
        <authorList>
            <person name="Read B.A."/>
            <person name="Kegel J."/>
            <person name="Klute M.J."/>
            <person name="Kuo A."/>
            <person name="Lefebvre S.C."/>
            <person name="Maumus F."/>
            <person name="Mayer C."/>
            <person name="Miller J."/>
            <person name="Monier A."/>
            <person name="Salamov A."/>
            <person name="Young J."/>
            <person name="Aguilar M."/>
            <person name="Claverie J.M."/>
            <person name="Frickenhaus S."/>
            <person name="Gonzalez K."/>
            <person name="Herman E.K."/>
            <person name="Lin Y.C."/>
            <person name="Napier J."/>
            <person name="Ogata H."/>
            <person name="Sarno A.F."/>
            <person name="Shmutz J."/>
            <person name="Schroeder D."/>
            <person name="de Vargas C."/>
            <person name="Verret F."/>
            <person name="von Dassow P."/>
            <person name="Valentin K."/>
            <person name="Van de Peer Y."/>
            <person name="Wheeler G."/>
            <person name="Dacks J.B."/>
            <person name="Delwiche C.F."/>
            <person name="Dyhrman S.T."/>
            <person name="Glockner G."/>
            <person name="John U."/>
            <person name="Richards T."/>
            <person name="Worden A.Z."/>
            <person name="Zhang X."/>
            <person name="Grigoriev I.V."/>
            <person name="Allen A.E."/>
            <person name="Bidle K."/>
            <person name="Borodovsky M."/>
            <person name="Bowler C."/>
            <person name="Brownlee C."/>
            <person name="Cock J.M."/>
            <person name="Elias M."/>
            <person name="Gladyshev V.N."/>
            <person name="Groth M."/>
            <person name="Guda C."/>
            <person name="Hadaegh A."/>
            <person name="Iglesias-Rodriguez M.D."/>
            <person name="Jenkins J."/>
            <person name="Jones B.M."/>
            <person name="Lawson T."/>
            <person name="Leese F."/>
            <person name="Lindquist E."/>
            <person name="Lobanov A."/>
            <person name="Lomsadze A."/>
            <person name="Malik S.B."/>
            <person name="Marsh M.E."/>
            <person name="Mackinder L."/>
            <person name="Mock T."/>
            <person name="Mueller-Roeber B."/>
            <person name="Pagarete A."/>
            <person name="Parker M."/>
            <person name="Probert I."/>
            <person name="Quesneville H."/>
            <person name="Raines C."/>
            <person name="Rensing S.A."/>
            <person name="Riano-Pachon D.M."/>
            <person name="Richier S."/>
            <person name="Rokitta S."/>
            <person name="Shiraiwa Y."/>
            <person name="Soanes D.M."/>
            <person name="van der Giezen M."/>
            <person name="Wahlund T.M."/>
            <person name="Williams B."/>
            <person name="Wilson W."/>
            <person name="Wolfe G."/>
            <person name="Wurch L.L."/>
        </authorList>
    </citation>
    <scope>NUCLEOTIDE SEQUENCE</scope>
</reference>
<evidence type="ECO:0000256" key="1">
    <source>
        <dbReference type="SAM" id="MobiDB-lite"/>
    </source>
</evidence>
<dbReference type="PaxDb" id="2903-EOD40636"/>
<accession>A0A0D3KY01</accession>